<dbReference type="Pfam" id="PF11003">
    <property type="entry name" value="DUF2842"/>
    <property type="match status" value="1"/>
</dbReference>
<accession>A0A345ZTH0</accession>
<dbReference type="EMBL" id="CP031417">
    <property type="protein sequence ID" value="AXK80217.1"/>
    <property type="molecule type" value="Genomic_DNA"/>
</dbReference>
<sequence length="74" mass="8078">MHPRLRKLIGAVALLTLVCVWALVAMALAQSALTNINGWVATIYYVVAGLGWVLPAMPIISWMARPRPGDPKPR</sequence>
<dbReference type="Proteomes" id="UP000254889">
    <property type="component" value="Chromosome"/>
</dbReference>
<dbReference type="KEGG" id="ptaw:DW352_06610"/>
<dbReference type="InterPro" id="IPR021265">
    <property type="entry name" value="DUF2842"/>
</dbReference>
<evidence type="ECO:0000256" key="1">
    <source>
        <dbReference type="SAM" id="Phobius"/>
    </source>
</evidence>
<protein>
    <submittedName>
        <fullName evidence="2">DUF2842 domain-containing protein</fullName>
    </submittedName>
</protein>
<dbReference type="OrthoDB" id="7510023at2"/>
<feature type="transmembrane region" description="Helical" evidence="1">
    <location>
        <begin position="39"/>
        <end position="64"/>
    </location>
</feature>
<keyword evidence="3" id="KW-1185">Reference proteome</keyword>
<keyword evidence="1" id="KW-1133">Transmembrane helix</keyword>
<evidence type="ECO:0000313" key="3">
    <source>
        <dbReference type="Proteomes" id="UP000254889"/>
    </source>
</evidence>
<keyword evidence="1" id="KW-0812">Transmembrane</keyword>
<gene>
    <name evidence="2" type="ORF">DW352_06610</name>
</gene>
<dbReference type="AlphaFoldDB" id="A0A345ZTH0"/>
<dbReference type="RefSeq" id="WP_115689663.1">
    <property type="nucleotide sequence ID" value="NZ_CP031417.1"/>
</dbReference>
<reference evidence="2 3" key="1">
    <citation type="submission" date="2018-07" db="EMBL/GenBank/DDBJ databases">
        <authorList>
            <person name="Quirk P.G."/>
            <person name="Krulwich T.A."/>
        </authorList>
    </citation>
    <scope>NUCLEOTIDE SEQUENCE [LARGE SCALE GENOMIC DNA]</scope>
    <source>
        <strain evidence="2 3">CC-BB4</strain>
    </source>
</reference>
<evidence type="ECO:0000313" key="2">
    <source>
        <dbReference type="EMBL" id="AXK80217.1"/>
    </source>
</evidence>
<keyword evidence="1" id="KW-0472">Membrane</keyword>
<name>A0A345ZTH0_9HYPH</name>
<organism evidence="2 3">
    <name type="scientific">Pseudolabrys taiwanensis</name>
    <dbReference type="NCBI Taxonomy" id="331696"/>
    <lineage>
        <taxon>Bacteria</taxon>
        <taxon>Pseudomonadati</taxon>
        <taxon>Pseudomonadota</taxon>
        <taxon>Alphaproteobacteria</taxon>
        <taxon>Hyphomicrobiales</taxon>
        <taxon>Xanthobacteraceae</taxon>
        <taxon>Pseudolabrys</taxon>
    </lineage>
</organism>
<proteinExistence type="predicted"/>